<keyword evidence="2" id="KW-1185">Reference proteome</keyword>
<evidence type="ECO:0000313" key="2">
    <source>
        <dbReference type="Proteomes" id="UP001281761"/>
    </source>
</evidence>
<reference evidence="1 2" key="1">
    <citation type="journal article" date="2022" name="bioRxiv">
        <title>Genomics of Preaxostyla Flagellates Illuminates Evolutionary Transitions and the Path Towards Mitochondrial Loss.</title>
        <authorList>
            <person name="Novak L.V.F."/>
            <person name="Treitli S.C."/>
            <person name="Pyrih J."/>
            <person name="Halakuc P."/>
            <person name="Pipaliya S.V."/>
            <person name="Vacek V."/>
            <person name="Brzon O."/>
            <person name="Soukal P."/>
            <person name="Eme L."/>
            <person name="Dacks J.B."/>
            <person name="Karnkowska A."/>
            <person name="Elias M."/>
            <person name="Hampl V."/>
        </authorList>
    </citation>
    <scope>NUCLEOTIDE SEQUENCE [LARGE SCALE GENOMIC DNA]</scope>
    <source>
        <strain evidence="1">NAU3</strain>
        <tissue evidence="1">Gut</tissue>
    </source>
</reference>
<sequence>MSKQTWSKGALLIGLRSFSAIFLFLADHSGKRYNEDSLEMRTSITFLWIALLNDQPGTGQLQVLFVWKAELSTLSPLIEEKKQRTNQLVWDDAQSPEVETRTFQSKSGTAGCTCDIHVFSAIPGRFDSSSLDFQCLAIIQRQLPKSCLSNPQSSESEALCPPSLLNPTAKERAISADDFDD</sequence>
<dbReference type="Proteomes" id="UP001281761">
    <property type="component" value="Unassembled WGS sequence"/>
</dbReference>
<name>A0ABQ9Y5S3_9EUKA</name>
<organism evidence="1 2">
    <name type="scientific">Blattamonas nauphoetae</name>
    <dbReference type="NCBI Taxonomy" id="2049346"/>
    <lineage>
        <taxon>Eukaryota</taxon>
        <taxon>Metamonada</taxon>
        <taxon>Preaxostyla</taxon>
        <taxon>Oxymonadida</taxon>
        <taxon>Blattamonas</taxon>
    </lineage>
</organism>
<evidence type="ECO:0000313" key="1">
    <source>
        <dbReference type="EMBL" id="KAK2959086.1"/>
    </source>
</evidence>
<comment type="caution">
    <text evidence="1">The sequence shown here is derived from an EMBL/GenBank/DDBJ whole genome shotgun (WGS) entry which is preliminary data.</text>
</comment>
<gene>
    <name evidence="1" type="ORF">BLNAU_5881</name>
</gene>
<protein>
    <submittedName>
        <fullName evidence="1">Uncharacterized protein</fullName>
    </submittedName>
</protein>
<dbReference type="EMBL" id="JARBJD010000032">
    <property type="protein sequence ID" value="KAK2959086.1"/>
    <property type="molecule type" value="Genomic_DNA"/>
</dbReference>
<accession>A0ABQ9Y5S3</accession>
<proteinExistence type="predicted"/>